<keyword evidence="3" id="KW-0808">Transferase</keyword>
<dbReference type="RefSeq" id="WP_119638359.1">
    <property type="nucleotide sequence ID" value="NZ_QXFJ01000007.1"/>
</dbReference>
<dbReference type="Pfam" id="PF13454">
    <property type="entry name" value="NAD_binding_9"/>
    <property type="match status" value="1"/>
</dbReference>
<name>A0A418NCK9_9FLAO</name>
<dbReference type="AlphaFoldDB" id="A0A418NCK9"/>
<dbReference type="Pfam" id="PF13480">
    <property type="entry name" value="Acetyltransf_6"/>
    <property type="match status" value="1"/>
</dbReference>
<evidence type="ECO:0000313" key="5">
    <source>
        <dbReference type="Proteomes" id="UP000284189"/>
    </source>
</evidence>
<dbReference type="Gene3D" id="3.40.630.30">
    <property type="match status" value="1"/>
</dbReference>
<reference evidence="3 5" key="1">
    <citation type="submission" date="2018-08" db="EMBL/GenBank/DDBJ databases">
        <title>Proposal of Muricauda 72 sp.nov. and Muricauda NH166 sp.nov., isolated from seawater.</title>
        <authorList>
            <person name="Cheng H."/>
            <person name="Wu Y.-H."/>
            <person name="Guo L.-L."/>
            <person name="Xu X.-W."/>
        </authorList>
    </citation>
    <scope>NUCLEOTIDE SEQUENCE [LARGE SCALE GENOMIC DNA]</scope>
    <source>
        <strain evidence="3 5">NH166</strain>
    </source>
</reference>
<dbReference type="InterPro" id="IPR052189">
    <property type="entry name" value="L-asp_N-monooxygenase_NS-form"/>
</dbReference>
<keyword evidence="6" id="KW-1185">Reference proteome</keyword>
<reference evidence="4 6" key="2">
    <citation type="submission" date="2019-07" db="EMBL/GenBank/DDBJ databases">
        <title>Draft genome of two Muricauda strains isolated from deep sea.</title>
        <authorList>
            <person name="Sun C."/>
        </authorList>
    </citation>
    <scope>NUCLEOTIDE SEQUENCE [LARGE SCALE GENOMIC DNA]</scope>
    <source>
        <strain evidence="4 6">NH166</strain>
    </source>
</reference>
<dbReference type="GO" id="GO:0016740">
    <property type="term" value="F:transferase activity"/>
    <property type="evidence" value="ECO:0007669"/>
    <property type="project" value="UniProtKB-KW"/>
</dbReference>
<evidence type="ECO:0000313" key="4">
    <source>
        <dbReference type="EMBL" id="TXK08521.1"/>
    </source>
</evidence>
<dbReference type="SUPFAM" id="SSF55729">
    <property type="entry name" value="Acyl-CoA N-acyltransferases (Nat)"/>
    <property type="match status" value="1"/>
</dbReference>
<feature type="domain" description="BioF2-like acetyltransferase" evidence="2">
    <location>
        <begin position="681"/>
        <end position="813"/>
    </location>
</feature>
<evidence type="ECO:0000313" key="3">
    <source>
        <dbReference type="EMBL" id="RIV74399.1"/>
    </source>
</evidence>
<dbReference type="Proteomes" id="UP000284189">
    <property type="component" value="Unassembled WGS sequence"/>
</dbReference>
<dbReference type="SUPFAM" id="SSF51905">
    <property type="entry name" value="FAD/NAD(P)-binding domain"/>
    <property type="match status" value="1"/>
</dbReference>
<evidence type="ECO:0000259" key="1">
    <source>
        <dbReference type="Pfam" id="PF13454"/>
    </source>
</evidence>
<dbReference type="InterPro" id="IPR016181">
    <property type="entry name" value="Acyl_CoA_acyltransferase"/>
</dbReference>
<dbReference type="InterPro" id="IPR038740">
    <property type="entry name" value="BioF2-like_GNAT_dom"/>
</dbReference>
<dbReference type="Proteomes" id="UP000321528">
    <property type="component" value="Unassembled WGS sequence"/>
</dbReference>
<dbReference type="EMBL" id="VNWL01000006">
    <property type="protein sequence ID" value="TXK08521.1"/>
    <property type="molecule type" value="Genomic_DNA"/>
</dbReference>
<organism evidence="3 5">
    <name type="scientific">Flagellimonas aequoris</name>
    <dbReference type="NCBI Taxonomy" id="2306997"/>
    <lineage>
        <taxon>Bacteria</taxon>
        <taxon>Pseudomonadati</taxon>
        <taxon>Bacteroidota</taxon>
        <taxon>Flavobacteriia</taxon>
        <taxon>Flavobacteriales</taxon>
        <taxon>Flavobacteriaceae</taxon>
        <taxon>Flagellimonas</taxon>
    </lineage>
</organism>
<evidence type="ECO:0000259" key="2">
    <source>
        <dbReference type="Pfam" id="PF13480"/>
    </source>
</evidence>
<dbReference type="OrthoDB" id="9785911at2"/>
<dbReference type="PANTHER" id="PTHR40254">
    <property type="entry name" value="BLR0577 PROTEIN"/>
    <property type="match status" value="1"/>
</dbReference>
<gene>
    <name evidence="3" type="ORF">D2U88_00590</name>
    <name evidence="4" type="ORF">FQ019_00570</name>
</gene>
<accession>A0A418NCK9</accession>
<dbReference type="EMBL" id="QXFJ01000007">
    <property type="protein sequence ID" value="RIV74399.1"/>
    <property type="molecule type" value="Genomic_DNA"/>
</dbReference>
<feature type="domain" description="FAD-dependent urate hydroxylase HpyO/Asp monooxygenase CreE-like FAD/NAD(P)-binding" evidence="1">
    <location>
        <begin position="10"/>
        <end position="191"/>
    </location>
</feature>
<proteinExistence type="predicted"/>
<dbReference type="InterPro" id="IPR038732">
    <property type="entry name" value="HpyO/CreE_NAD-binding"/>
</dbReference>
<dbReference type="PANTHER" id="PTHR40254:SF1">
    <property type="entry name" value="BLR0577 PROTEIN"/>
    <property type="match status" value="1"/>
</dbReference>
<dbReference type="InterPro" id="IPR036188">
    <property type="entry name" value="FAD/NAD-bd_sf"/>
</dbReference>
<comment type="caution">
    <text evidence="3">The sequence shown here is derived from an EMBL/GenBank/DDBJ whole genome shotgun (WGS) entry which is preliminary data.</text>
</comment>
<sequence>MSKSISFDLAFIGSGISSTYTLLHFLNKLDTKNDSSIYHIAIIEKYPTFHTGIPYGERSGSTTLLITSLKNFLPEPELSEFIPWLNENKDWLLKEFLEEGGPLSLEWIQKHKDALEHNQWGDLFIPRRFFGYYIDNKIKSLTRYLEKENQLKVSYIHDKATDMVQKNGLWEVSFKKQSPIVASKVILAIGSLPTNYLWKNKARVNKEHFLLINDPYKPNLSETLQDIGNFVDEQSLVQQLNIAIIGANASGLEMLYQLNDHPEIKKNIHNFFMLSSQGLLPDSKIDESKLLEYETTNLDHLEKKESIQASDIAEAVYKDLDLAENIQLGAASTVGIISQKFGSLLNKLDYDELEKFACLHGNEIGRRQRCAGEHYSNIAKLLGDEDRFVHIAGRFADLQPTSTGYELIYSDKHGKKQKIEQSVNLVINCIGGMKLSHPKTPKILRNLLIKGIIQANKSGIGIKVNESFEAAENLHIMGPLLAGNVLEDKAVWHVEHCGRIISLSETLSDILFNTIQTSKENNFQLEIIDLEDSEGINAYKSLIKSEWDNNPYYVYEHLSHHKSEENKLLAFNFKVGSKSTVIMPMVMRQIELTKEPLFDIISPYGYSGPLYRNETTSGIIGSFWEAIDEWYKKNNVVSEFVRFHLNGNHEGYSGYCVPTLDNVFGKLMTSFEEQWDSFLPKVRNNYRKAAKADLTIKFYEHGEIDRNHVATFYDIYVSTMKRNGASKSLYFSLEHFENLVLSHKESFSIALVYKGEVAVSTELIIHLEDSMFAYLGGTLADYFDHRPNDFLRVEVIRWCIEKGKSHYILGGGINNGDGLYKFKKSLFPNSTDRIFYTGRKIINLEKYNQLSALAGLPFEGLEEVSYFPVYRKTVV</sequence>
<evidence type="ECO:0000313" key="6">
    <source>
        <dbReference type="Proteomes" id="UP000321528"/>
    </source>
</evidence>
<protein>
    <submittedName>
        <fullName evidence="3">GNAT family N-acetyltransferase</fullName>
    </submittedName>
</protein>